<evidence type="ECO:0000256" key="4">
    <source>
        <dbReference type="ARBA" id="ARBA00023136"/>
    </source>
</evidence>
<feature type="transmembrane region" description="Helical" evidence="5">
    <location>
        <begin position="111"/>
        <end position="133"/>
    </location>
</feature>
<feature type="transmembrane region" description="Helical" evidence="5">
    <location>
        <begin position="81"/>
        <end position="99"/>
    </location>
</feature>
<evidence type="ECO:0000313" key="8">
    <source>
        <dbReference type="Proteomes" id="UP000595349"/>
    </source>
</evidence>
<evidence type="ECO:0000256" key="5">
    <source>
        <dbReference type="SAM" id="Phobius"/>
    </source>
</evidence>
<keyword evidence="3 5" id="KW-1133">Transmembrane helix</keyword>
<dbReference type="PANTHER" id="PTHR37422">
    <property type="entry name" value="TEICHURONIC ACID BIOSYNTHESIS PROTEIN TUAE"/>
    <property type="match status" value="1"/>
</dbReference>
<gene>
    <name evidence="7" type="ORF">HUG20_11450</name>
</gene>
<keyword evidence="4 5" id="KW-0472">Membrane</keyword>
<keyword evidence="7" id="KW-0436">Ligase</keyword>
<reference evidence="7 8" key="1">
    <citation type="submission" date="2020-06" db="EMBL/GenBank/DDBJ databases">
        <title>Genomic analysis of Salicibibacter sp. NKC21-4.</title>
        <authorList>
            <person name="Oh Y.J."/>
        </authorList>
    </citation>
    <scope>NUCLEOTIDE SEQUENCE [LARGE SCALE GENOMIC DNA]</scope>
    <source>
        <strain evidence="7 8">NKC21-4</strain>
    </source>
</reference>
<proteinExistence type="predicted"/>
<feature type="transmembrane region" description="Helical" evidence="5">
    <location>
        <begin position="325"/>
        <end position="347"/>
    </location>
</feature>
<feature type="transmembrane region" description="Helical" evidence="5">
    <location>
        <begin position="196"/>
        <end position="212"/>
    </location>
</feature>
<dbReference type="GO" id="GO:0016874">
    <property type="term" value="F:ligase activity"/>
    <property type="evidence" value="ECO:0007669"/>
    <property type="project" value="UniProtKB-KW"/>
</dbReference>
<feature type="transmembrane region" description="Helical" evidence="5">
    <location>
        <begin position="59"/>
        <end position="75"/>
    </location>
</feature>
<evidence type="ECO:0000256" key="3">
    <source>
        <dbReference type="ARBA" id="ARBA00022989"/>
    </source>
</evidence>
<dbReference type="PANTHER" id="PTHR37422:SF17">
    <property type="entry name" value="O-ANTIGEN LIGASE"/>
    <property type="match status" value="1"/>
</dbReference>
<dbReference type="AlphaFoldDB" id="A0A7T7CFS0"/>
<evidence type="ECO:0000256" key="1">
    <source>
        <dbReference type="ARBA" id="ARBA00004141"/>
    </source>
</evidence>
<dbReference type="RefSeq" id="WP_200084819.1">
    <property type="nucleotide sequence ID" value="NZ_CP054706.1"/>
</dbReference>
<feature type="transmembrane region" description="Helical" evidence="5">
    <location>
        <begin position="219"/>
        <end position="241"/>
    </location>
</feature>
<dbReference type="InterPro" id="IPR051533">
    <property type="entry name" value="WaaL-like"/>
</dbReference>
<organism evidence="7 8">
    <name type="scientific">Salicibibacter cibi</name>
    <dbReference type="NCBI Taxonomy" id="2743001"/>
    <lineage>
        <taxon>Bacteria</taxon>
        <taxon>Bacillati</taxon>
        <taxon>Bacillota</taxon>
        <taxon>Bacilli</taxon>
        <taxon>Bacillales</taxon>
        <taxon>Bacillaceae</taxon>
        <taxon>Salicibibacter</taxon>
    </lineage>
</organism>
<feature type="domain" description="O-antigen ligase-related" evidence="6">
    <location>
        <begin position="179"/>
        <end position="305"/>
    </location>
</feature>
<comment type="subcellular location">
    <subcellularLocation>
        <location evidence="1">Membrane</location>
        <topology evidence="1">Multi-pass membrane protein</topology>
    </subcellularLocation>
</comment>
<name>A0A7T7CFS0_9BACI</name>
<keyword evidence="2 5" id="KW-0812">Transmembrane</keyword>
<accession>A0A7T7CFS0</accession>
<keyword evidence="8" id="KW-1185">Reference proteome</keyword>
<dbReference type="Proteomes" id="UP000595349">
    <property type="component" value="Chromosome"/>
</dbReference>
<protein>
    <submittedName>
        <fullName evidence="7">O-antigen ligase family protein</fullName>
    </submittedName>
</protein>
<evidence type="ECO:0000259" key="6">
    <source>
        <dbReference type="Pfam" id="PF04932"/>
    </source>
</evidence>
<dbReference type="GO" id="GO:0016020">
    <property type="term" value="C:membrane"/>
    <property type="evidence" value="ECO:0007669"/>
    <property type="project" value="UniProtKB-SubCell"/>
</dbReference>
<sequence>MNEKKMSIIALSLVPNIYILKVLLPTYLDLTVFLYVILFFVCVKKIYKNKVLILNKIDALIALWMLILLLSLFYSSDQYMGLIRILQLVFLGVPLIYFSRFIIRTKSDFLFFVKASVINSTILQSLVIGNFIIEGMQVSRFEFYGLNPLVLGMIASLTIIFVFSLFAINRISYSSFTITMLISTWTLLLSGSQGPLLSTIAGLLILLPLIKFNLKKITFILIFSAVTAVFFLQINQFTLILERVMEGSDGDSISARLQLYSVAVDIIRENPLVGAGIGIFGSYYPHNLFLEIYAEGGILLLLILLIAFILITIKLMHYFIFNRSNFYLGTSLAITIASITALLFSFTYINVKFLWISLGLLLVVSTTQYTYDLPDKAENK</sequence>
<dbReference type="Pfam" id="PF04932">
    <property type="entry name" value="Wzy_C"/>
    <property type="match status" value="1"/>
</dbReference>
<feature type="transmembrane region" description="Helical" evidence="5">
    <location>
        <begin position="145"/>
        <end position="166"/>
    </location>
</feature>
<evidence type="ECO:0000256" key="2">
    <source>
        <dbReference type="ARBA" id="ARBA00022692"/>
    </source>
</evidence>
<dbReference type="EMBL" id="CP054706">
    <property type="protein sequence ID" value="QQK80447.1"/>
    <property type="molecule type" value="Genomic_DNA"/>
</dbReference>
<dbReference type="KEGG" id="scib:HUG20_11450"/>
<feature type="transmembrane region" description="Helical" evidence="5">
    <location>
        <begin position="353"/>
        <end position="371"/>
    </location>
</feature>
<feature type="transmembrane region" description="Helical" evidence="5">
    <location>
        <begin position="292"/>
        <end position="313"/>
    </location>
</feature>
<dbReference type="InterPro" id="IPR007016">
    <property type="entry name" value="O-antigen_ligase-rel_domated"/>
</dbReference>
<evidence type="ECO:0000313" key="7">
    <source>
        <dbReference type="EMBL" id="QQK80447.1"/>
    </source>
</evidence>
<feature type="transmembrane region" description="Helical" evidence="5">
    <location>
        <begin position="30"/>
        <end position="47"/>
    </location>
</feature>